<dbReference type="NCBIfam" id="TIGR04183">
    <property type="entry name" value="Por_Secre_tail"/>
    <property type="match status" value="1"/>
</dbReference>
<sequence length="340" mass="37324">MKSIFTLFAFLLLGGLAAQDLEEGLVMHYPLDGNLTDTISGETAENNGNLTFEAGLLGQAVRYFNQDAYFVTPAGKLQVGPEADGGTAGTFALFVNHRAAPLETDRQNYIAQKNGCGPEDNNRGRVVLYRQNPNNESDPDSLISFISGRPLRTNYKLDSAETWIHLALTVDPEMREWAFYVDGQETARDTFTGTTQAENSCGEFVIGHHLTFENETQTFDGLMDDLRFYNRVLTQEEIDLLANQGGNTSTRPAIVANSFALAPNPVTTGEAINLTIDRSVFAPGTSLQVNITDLSGRTVLTRMYDRAAQRLSIDHALQAGVYVVTLTDGQRMAAERLVVR</sequence>
<dbReference type="SMART" id="SM00560">
    <property type="entry name" value="LamGL"/>
    <property type="match status" value="1"/>
</dbReference>
<dbReference type="EMBL" id="CAKLPZ010000001">
    <property type="protein sequence ID" value="CAH0999107.1"/>
    <property type="molecule type" value="Genomic_DNA"/>
</dbReference>
<keyword evidence="6" id="KW-1185">Reference proteome</keyword>
<dbReference type="InterPro" id="IPR013320">
    <property type="entry name" value="ConA-like_dom_sf"/>
</dbReference>
<feature type="chain" id="PRO_5047356987" description="LamG-like jellyroll fold domain-containing protein" evidence="3">
    <location>
        <begin position="19"/>
        <end position="340"/>
    </location>
</feature>
<organism evidence="5 6">
    <name type="scientific">Neolewinella maritima</name>
    <dbReference type="NCBI Taxonomy" id="1383882"/>
    <lineage>
        <taxon>Bacteria</taxon>
        <taxon>Pseudomonadati</taxon>
        <taxon>Bacteroidota</taxon>
        <taxon>Saprospiria</taxon>
        <taxon>Saprospirales</taxon>
        <taxon>Lewinellaceae</taxon>
        <taxon>Neolewinella</taxon>
    </lineage>
</organism>
<dbReference type="Gene3D" id="2.60.120.200">
    <property type="match status" value="1"/>
</dbReference>
<evidence type="ECO:0000259" key="4">
    <source>
        <dbReference type="SMART" id="SM00560"/>
    </source>
</evidence>
<name>A0ABM9AY13_9BACT</name>
<evidence type="ECO:0000256" key="3">
    <source>
        <dbReference type="SAM" id="SignalP"/>
    </source>
</evidence>
<accession>A0ABM9AY13</accession>
<dbReference type="InterPro" id="IPR026444">
    <property type="entry name" value="Secre_tail"/>
</dbReference>
<reference evidence="5" key="1">
    <citation type="submission" date="2021-12" db="EMBL/GenBank/DDBJ databases">
        <authorList>
            <person name="Rodrigo-Torres L."/>
            <person name="Arahal R. D."/>
            <person name="Lucena T."/>
        </authorList>
    </citation>
    <scope>NUCLEOTIDE SEQUENCE</scope>
    <source>
        <strain evidence="5">CECT 8419</strain>
    </source>
</reference>
<dbReference type="InterPro" id="IPR006558">
    <property type="entry name" value="LamG-like"/>
</dbReference>
<evidence type="ECO:0000256" key="1">
    <source>
        <dbReference type="ARBA" id="ARBA00022729"/>
    </source>
</evidence>
<evidence type="ECO:0000313" key="6">
    <source>
        <dbReference type="Proteomes" id="UP000837803"/>
    </source>
</evidence>
<dbReference type="Proteomes" id="UP000837803">
    <property type="component" value="Unassembled WGS sequence"/>
</dbReference>
<comment type="caution">
    <text evidence="5">The sequence shown here is derived from an EMBL/GenBank/DDBJ whole genome shotgun (WGS) entry which is preliminary data.</text>
</comment>
<protein>
    <recommendedName>
        <fullName evidence="4">LamG-like jellyroll fold domain-containing protein</fullName>
    </recommendedName>
</protein>
<keyword evidence="2" id="KW-1015">Disulfide bond</keyword>
<proteinExistence type="predicted"/>
<gene>
    <name evidence="5" type="ORF">LEM8419_00403</name>
</gene>
<dbReference type="Pfam" id="PF13385">
    <property type="entry name" value="Laminin_G_3"/>
    <property type="match status" value="1"/>
</dbReference>
<evidence type="ECO:0000313" key="5">
    <source>
        <dbReference type="EMBL" id="CAH0999107.1"/>
    </source>
</evidence>
<dbReference type="RefSeq" id="WP_238749304.1">
    <property type="nucleotide sequence ID" value="NZ_CAKLPZ010000001.1"/>
</dbReference>
<feature type="signal peptide" evidence="3">
    <location>
        <begin position="1"/>
        <end position="18"/>
    </location>
</feature>
<dbReference type="SUPFAM" id="SSF49899">
    <property type="entry name" value="Concanavalin A-like lectins/glucanases"/>
    <property type="match status" value="1"/>
</dbReference>
<keyword evidence="1 3" id="KW-0732">Signal</keyword>
<feature type="domain" description="LamG-like jellyroll fold" evidence="4">
    <location>
        <begin position="89"/>
        <end position="236"/>
    </location>
</feature>
<evidence type="ECO:0000256" key="2">
    <source>
        <dbReference type="ARBA" id="ARBA00023157"/>
    </source>
</evidence>